<keyword evidence="2" id="KW-0863">Zinc-finger</keyword>
<keyword evidence="5" id="KW-1185">Reference proteome</keyword>
<dbReference type="OMA" id="ICFTYID"/>
<organism evidence="4 5">
    <name type="scientific">Paramecium primaurelia</name>
    <dbReference type="NCBI Taxonomy" id="5886"/>
    <lineage>
        <taxon>Eukaryota</taxon>
        <taxon>Sar</taxon>
        <taxon>Alveolata</taxon>
        <taxon>Ciliophora</taxon>
        <taxon>Intramacronucleata</taxon>
        <taxon>Oligohymenophorea</taxon>
        <taxon>Peniculida</taxon>
        <taxon>Parameciidae</taxon>
        <taxon>Paramecium</taxon>
    </lineage>
</organism>
<gene>
    <name evidence="4" type="ORF">PPRIM_AZ9-3.1.T0230086</name>
</gene>
<reference evidence="4" key="1">
    <citation type="submission" date="2021-01" db="EMBL/GenBank/DDBJ databases">
        <authorList>
            <consortium name="Genoscope - CEA"/>
            <person name="William W."/>
        </authorList>
    </citation>
    <scope>NUCLEOTIDE SEQUENCE</scope>
</reference>
<dbReference type="GO" id="GO:0008270">
    <property type="term" value="F:zinc ion binding"/>
    <property type="evidence" value="ECO:0007669"/>
    <property type="project" value="UniProtKB-KW"/>
</dbReference>
<dbReference type="Proteomes" id="UP000688137">
    <property type="component" value="Unassembled WGS sequence"/>
</dbReference>
<proteinExistence type="predicted"/>
<dbReference type="InterPro" id="IPR001841">
    <property type="entry name" value="Znf_RING"/>
</dbReference>
<sequence length="282" mass="33692">MAKQLPNSSRERMTLIDLLFDECYKKQKTLPQNVQKINIKPSFKKSEPIIKTLEQKIQPRESSIKQKDKSSNIYSINELIIQNPQKQQLEYQQVQNSQNKLLELLKPINFKKQKKKENFRLHNSENCSLSQYKLPNLSSRYINTNINNYNSYRIQVRQSVQDIIKCKICFTYIDGDNYKLNCKHSYHKDCLRDQLQQQINQGQYYLNCISCNERIKNNLLRNILNRSIIELYFLNQIKLIVSRYHNIVKFEKCKKCFFFWIRTAVANNSESYCQICDSNNCQ</sequence>
<dbReference type="PROSITE" id="PS50089">
    <property type="entry name" value="ZF_RING_2"/>
    <property type="match status" value="1"/>
</dbReference>
<evidence type="ECO:0000313" key="5">
    <source>
        <dbReference type="Proteomes" id="UP000688137"/>
    </source>
</evidence>
<dbReference type="EMBL" id="CAJJDM010000021">
    <property type="protein sequence ID" value="CAD8055254.1"/>
    <property type="molecule type" value="Genomic_DNA"/>
</dbReference>
<evidence type="ECO:0000256" key="1">
    <source>
        <dbReference type="ARBA" id="ARBA00022723"/>
    </source>
</evidence>
<accession>A0A8S1KW48</accession>
<keyword evidence="1" id="KW-0479">Metal-binding</keyword>
<feature type="domain" description="RING-type" evidence="3">
    <location>
        <begin position="166"/>
        <end position="212"/>
    </location>
</feature>
<keyword evidence="2" id="KW-0862">Zinc</keyword>
<evidence type="ECO:0000256" key="2">
    <source>
        <dbReference type="PROSITE-ProRule" id="PRU00175"/>
    </source>
</evidence>
<protein>
    <recommendedName>
        <fullName evidence="3">RING-type domain-containing protein</fullName>
    </recommendedName>
</protein>
<dbReference type="InterPro" id="IPR018957">
    <property type="entry name" value="Znf_C3HC4_RING-type"/>
</dbReference>
<comment type="caution">
    <text evidence="4">The sequence shown here is derived from an EMBL/GenBank/DDBJ whole genome shotgun (WGS) entry which is preliminary data.</text>
</comment>
<evidence type="ECO:0000259" key="3">
    <source>
        <dbReference type="PROSITE" id="PS50089"/>
    </source>
</evidence>
<evidence type="ECO:0000313" key="4">
    <source>
        <dbReference type="EMBL" id="CAD8055254.1"/>
    </source>
</evidence>
<dbReference type="Pfam" id="PF00097">
    <property type="entry name" value="zf-C3HC4"/>
    <property type="match status" value="1"/>
</dbReference>
<dbReference type="AlphaFoldDB" id="A0A8S1KW48"/>
<name>A0A8S1KW48_PARPR</name>